<dbReference type="EMBL" id="CAJVPI010000025">
    <property type="protein sequence ID" value="CAG8459845.1"/>
    <property type="molecule type" value="Genomic_DNA"/>
</dbReference>
<evidence type="ECO:0000313" key="2">
    <source>
        <dbReference type="Proteomes" id="UP000789739"/>
    </source>
</evidence>
<dbReference type="InterPro" id="IPR027417">
    <property type="entry name" value="P-loop_NTPase"/>
</dbReference>
<dbReference type="Proteomes" id="UP000789739">
    <property type="component" value="Unassembled WGS sequence"/>
</dbReference>
<evidence type="ECO:0000313" key="1">
    <source>
        <dbReference type="EMBL" id="CAG8459845.1"/>
    </source>
</evidence>
<sequence length="733" mass="84823">MSARSEQENVTLDDSNSQSSNRKKYNVLVQVKNEISAWLSLQLDQNDTLETIRQNLASNTQFCDRFRPNLATMGMEVKVVDKDEQMSSEQQGDEYLHLLAKKKPVPAAHYFKKIRSFITHYDDEAIHFVVDITKPYDAGKRPSEEERKESTLFVFLNFIIKSLTIVEFLDFRRELPAYNTKTWIVNSIIPINASDSYYCADFKKTNKELLARVIRKQYVTLHGPRASGKSTRAHVAMHQLMDLGFTCFYISLENAHIDQGEELFWSDLDTNFRSGCRGCFDEYPPLRSGRDFLKWFAQCTYENPVVLFIDEFDMLYSAAAAIRNSCLTTLRAIKHMEGVPLHSVVANPNLTREEVESLFTAFSSDRSITIDPNVVEDIHWQTNGHASLICICGKAIDDKMTKLLESRHLPVAKWKKFFITYLIPELFKYATFKSIIDTLKEPTSKKYVVFLRSHFLYDPYAQVSVDYEDEDKVVFLSRHGILRSGEDGYSFVMASPLLSAVIQKMVLPHFFPHISVTRPPTQLDGSLHLLRSLKQAVRYFDPKTLTMATKHSHKQAHVNIDNDDKFVPRESIYQQELTSMLSNWFKQWSEIYVEAQCCLQVIEDGGSTQKYYDIIVTDPGESPSAAIIELVATETWQKVDEHYRRTLQYAKSKREEMLVSEIWTVHFTCEQNYLTDASISRWPSEEQMRNGLGAIHFWHNLEFSEVRMSARWPVFSGNYKIEEIIDEQVCLTE</sequence>
<accession>A0A9N8VMJ5</accession>
<keyword evidence="2" id="KW-1185">Reference proteome</keyword>
<organism evidence="1 2">
    <name type="scientific">Paraglomus brasilianum</name>
    <dbReference type="NCBI Taxonomy" id="144538"/>
    <lineage>
        <taxon>Eukaryota</taxon>
        <taxon>Fungi</taxon>
        <taxon>Fungi incertae sedis</taxon>
        <taxon>Mucoromycota</taxon>
        <taxon>Glomeromycotina</taxon>
        <taxon>Glomeromycetes</taxon>
        <taxon>Paraglomerales</taxon>
        <taxon>Paraglomeraceae</taxon>
        <taxon>Paraglomus</taxon>
    </lineage>
</organism>
<comment type="caution">
    <text evidence="1">The sequence shown here is derived from an EMBL/GenBank/DDBJ whole genome shotgun (WGS) entry which is preliminary data.</text>
</comment>
<reference evidence="1" key="1">
    <citation type="submission" date="2021-06" db="EMBL/GenBank/DDBJ databases">
        <authorList>
            <person name="Kallberg Y."/>
            <person name="Tangrot J."/>
            <person name="Rosling A."/>
        </authorList>
    </citation>
    <scope>NUCLEOTIDE SEQUENCE</scope>
    <source>
        <strain evidence="1">BR232B</strain>
    </source>
</reference>
<proteinExistence type="predicted"/>
<dbReference type="OrthoDB" id="2369467at2759"/>
<dbReference type="Gene3D" id="3.40.50.300">
    <property type="entry name" value="P-loop containing nucleotide triphosphate hydrolases"/>
    <property type="match status" value="1"/>
</dbReference>
<dbReference type="SUPFAM" id="SSF52540">
    <property type="entry name" value="P-loop containing nucleoside triphosphate hydrolases"/>
    <property type="match status" value="1"/>
</dbReference>
<dbReference type="AlphaFoldDB" id="A0A9N8VMJ5"/>
<gene>
    <name evidence="1" type="ORF">PBRASI_LOCUS520</name>
</gene>
<name>A0A9N8VMJ5_9GLOM</name>
<protein>
    <submittedName>
        <fullName evidence="1">6470_t:CDS:1</fullName>
    </submittedName>
</protein>